<evidence type="ECO:0000259" key="4">
    <source>
        <dbReference type="SMART" id="SM00490"/>
    </source>
</evidence>
<dbReference type="InterPro" id="IPR027417">
    <property type="entry name" value="P-loop_NTPase"/>
</dbReference>
<dbReference type="GO" id="GO:0006270">
    <property type="term" value="P:DNA replication initiation"/>
    <property type="evidence" value="ECO:0007669"/>
    <property type="project" value="TreeGrafter"/>
</dbReference>
<dbReference type="PANTHER" id="PTHR30580">
    <property type="entry name" value="PRIMOSOMAL PROTEIN N"/>
    <property type="match status" value="1"/>
</dbReference>
<keyword evidence="1" id="KW-0547">Nucleotide-binding</keyword>
<dbReference type="SUPFAM" id="SSF52540">
    <property type="entry name" value="P-loop containing nucleoside triphosphate hydrolases"/>
    <property type="match status" value="1"/>
</dbReference>
<dbReference type="RefSeq" id="WP_375166411.1">
    <property type="nucleotide sequence ID" value="NZ_JAVLSF010000695.1"/>
</dbReference>
<sequence>MGTARVEEGLKKLFPDIDVLRVDRDSTSRVGSWERIYERAHQEKAAILLGTQMLAKGHHFPYVTLVAVLDVDGGFLNVDFRAPERTAQLILQVAGRAGRGEKAGLVLIQTFKPENPLLQTLIHQGYAAFAKTCLAERKLIL</sequence>
<dbReference type="Gene3D" id="3.40.50.300">
    <property type="entry name" value="P-loop containing nucleotide triphosphate hydrolases"/>
    <property type="match status" value="1"/>
</dbReference>
<dbReference type="Proteomes" id="UP001268610">
    <property type="component" value="Unassembled WGS sequence"/>
</dbReference>
<gene>
    <name evidence="5" type="ORF">RJJ65_37930</name>
</gene>
<comment type="caution">
    <text evidence="5">The sequence shown here is derived from an EMBL/GenBank/DDBJ whole genome shotgun (WGS) entry which is preliminary data.</text>
</comment>
<proteinExistence type="predicted"/>
<evidence type="ECO:0000313" key="6">
    <source>
        <dbReference type="Proteomes" id="UP001268610"/>
    </source>
</evidence>
<accession>A0AAJ2LQR6</accession>
<dbReference type="AlphaFoldDB" id="A0AAJ2LQR6"/>
<feature type="domain" description="Helicase C-terminal" evidence="4">
    <location>
        <begin position="4"/>
        <end position="101"/>
    </location>
</feature>
<organism evidence="5 6">
    <name type="scientific">Rhizobium hidalgonense</name>
    <dbReference type="NCBI Taxonomy" id="1538159"/>
    <lineage>
        <taxon>Bacteria</taxon>
        <taxon>Pseudomonadati</taxon>
        <taxon>Pseudomonadota</taxon>
        <taxon>Alphaproteobacteria</taxon>
        <taxon>Hyphomicrobiales</taxon>
        <taxon>Rhizobiaceae</taxon>
        <taxon>Rhizobium/Agrobacterium group</taxon>
        <taxon>Rhizobium</taxon>
    </lineage>
</organism>
<dbReference type="PANTHER" id="PTHR30580:SF0">
    <property type="entry name" value="PRIMOSOMAL PROTEIN N"/>
    <property type="match status" value="1"/>
</dbReference>
<dbReference type="Pfam" id="PF00271">
    <property type="entry name" value="Helicase_C"/>
    <property type="match status" value="1"/>
</dbReference>
<evidence type="ECO:0000256" key="2">
    <source>
        <dbReference type="ARBA" id="ARBA00022840"/>
    </source>
</evidence>
<keyword evidence="3" id="KW-0238">DNA-binding</keyword>
<evidence type="ECO:0000313" key="5">
    <source>
        <dbReference type="EMBL" id="MDR9778323.1"/>
    </source>
</evidence>
<dbReference type="InterPro" id="IPR001650">
    <property type="entry name" value="Helicase_C-like"/>
</dbReference>
<dbReference type="EMBL" id="JAVLSF010000695">
    <property type="protein sequence ID" value="MDR9778323.1"/>
    <property type="molecule type" value="Genomic_DNA"/>
</dbReference>
<evidence type="ECO:0000256" key="1">
    <source>
        <dbReference type="ARBA" id="ARBA00022741"/>
    </source>
</evidence>
<reference evidence="5" key="1">
    <citation type="submission" date="2023-04" db="EMBL/GenBank/DDBJ databases">
        <title>Genomic characterization of faba bean (Vicia faba) microsymbionts in Mexican soils.</title>
        <authorList>
            <person name="Rivera Orduna F.N."/>
            <person name="Guevara-Luna J."/>
            <person name="Yan J."/>
            <person name="Arroyo-Herrera I."/>
            <person name="Li Y."/>
            <person name="Vasquez-Murrieta M.S."/>
            <person name="Wang E.T."/>
        </authorList>
    </citation>
    <scope>NUCLEOTIDE SEQUENCE</scope>
    <source>
        <strain evidence="5">CH26</strain>
    </source>
</reference>
<dbReference type="GO" id="GO:0005524">
    <property type="term" value="F:ATP binding"/>
    <property type="evidence" value="ECO:0007669"/>
    <property type="project" value="UniProtKB-KW"/>
</dbReference>
<dbReference type="GO" id="GO:0003677">
    <property type="term" value="F:DNA binding"/>
    <property type="evidence" value="ECO:0007669"/>
    <property type="project" value="UniProtKB-KW"/>
</dbReference>
<name>A0AAJ2LQR6_9HYPH</name>
<evidence type="ECO:0000256" key="3">
    <source>
        <dbReference type="ARBA" id="ARBA00023125"/>
    </source>
</evidence>
<dbReference type="GO" id="GO:0006302">
    <property type="term" value="P:double-strand break repair"/>
    <property type="evidence" value="ECO:0007669"/>
    <property type="project" value="TreeGrafter"/>
</dbReference>
<dbReference type="SMART" id="SM00490">
    <property type="entry name" value="HELICc"/>
    <property type="match status" value="1"/>
</dbReference>
<dbReference type="GO" id="GO:0006310">
    <property type="term" value="P:DNA recombination"/>
    <property type="evidence" value="ECO:0007669"/>
    <property type="project" value="TreeGrafter"/>
</dbReference>
<keyword evidence="2" id="KW-0067">ATP-binding</keyword>
<dbReference type="GO" id="GO:0043138">
    <property type="term" value="F:3'-5' DNA helicase activity"/>
    <property type="evidence" value="ECO:0007669"/>
    <property type="project" value="TreeGrafter"/>
</dbReference>
<protein>
    <submittedName>
        <fullName evidence="5">Primosomal protein N</fullName>
    </submittedName>
</protein>
<feature type="non-terminal residue" evidence="5">
    <location>
        <position position="141"/>
    </location>
</feature>